<sequence>MALRSGLWREGLCALSHDIVEAVRKAQDLPAMRTLIADFGNYIGAPWWALITHEDLREWRPGMVDIRHYPEGASRRIIDKCRFRRDVIMRGCLLIETAATWSQLYERMELDSADRISIELGRRENLIEGVTVPCAKLGFCFGSCTFAGFTNARRAELAVGPAQTFGLFAFQRARQLSGSSVLLAPRPRLKPGQRDCIVLSGRGHRNKEIAYRLGLTERTVESYLRDACRAYGVRTAKELRVAAVLAGEIGIDEIYQLP</sequence>
<organism evidence="5 6">
    <name type="scientific">Sphingomonas koreensis</name>
    <dbReference type="NCBI Taxonomy" id="93064"/>
    <lineage>
        <taxon>Bacteria</taxon>
        <taxon>Pseudomonadati</taxon>
        <taxon>Pseudomonadota</taxon>
        <taxon>Alphaproteobacteria</taxon>
        <taxon>Sphingomonadales</taxon>
        <taxon>Sphingomonadaceae</taxon>
        <taxon>Sphingomonas</taxon>
    </lineage>
</organism>
<dbReference type="SUPFAM" id="SSF46894">
    <property type="entry name" value="C-terminal effector domain of the bipartite response regulators"/>
    <property type="match status" value="1"/>
</dbReference>
<dbReference type="InterPro" id="IPR036388">
    <property type="entry name" value="WH-like_DNA-bd_sf"/>
</dbReference>
<dbReference type="RefSeq" id="WP_083629382.1">
    <property type="nucleotide sequence ID" value="NZ_CP018820.1"/>
</dbReference>
<dbReference type="InterPro" id="IPR000792">
    <property type="entry name" value="Tscrpt_reg_LuxR_C"/>
</dbReference>
<evidence type="ECO:0000256" key="1">
    <source>
        <dbReference type="ARBA" id="ARBA00023015"/>
    </source>
</evidence>
<evidence type="ECO:0000313" key="6">
    <source>
        <dbReference type="Proteomes" id="UP000286681"/>
    </source>
</evidence>
<dbReference type="GO" id="GO:0006352">
    <property type="term" value="P:DNA-templated transcription initiation"/>
    <property type="evidence" value="ECO:0007669"/>
    <property type="project" value="InterPro"/>
</dbReference>
<feature type="domain" description="HTH luxR-type" evidence="4">
    <location>
        <begin position="186"/>
        <end position="243"/>
    </location>
</feature>
<dbReference type="SMART" id="SM00421">
    <property type="entry name" value="HTH_LUXR"/>
    <property type="match status" value="1"/>
</dbReference>
<accession>A0AAJ4S4Q0</accession>
<dbReference type="Pfam" id="PF08281">
    <property type="entry name" value="Sigma70_r4_2"/>
    <property type="match status" value="1"/>
</dbReference>
<dbReference type="InterPro" id="IPR005143">
    <property type="entry name" value="TF_LuxR_autoind-bd_dom"/>
</dbReference>
<dbReference type="Proteomes" id="UP000286681">
    <property type="component" value="Unassembled WGS sequence"/>
</dbReference>
<keyword evidence="3" id="KW-0804">Transcription</keyword>
<gene>
    <name evidence="5" type="ORF">CA257_11125</name>
</gene>
<evidence type="ECO:0000259" key="4">
    <source>
        <dbReference type="SMART" id="SM00421"/>
    </source>
</evidence>
<keyword evidence="1" id="KW-0805">Transcription regulation</keyword>
<dbReference type="GeneID" id="44132184"/>
<dbReference type="GO" id="GO:0016987">
    <property type="term" value="F:sigma factor activity"/>
    <property type="evidence" value="ECO:0007669"/>
    <property type="project" value="InterPro"/>
</dbReference>
<dbReference type="EMBL" id="QQWO01000008">
    <property type="protein sequence ID" value="RSV03034.1"/>
    <property type="molecule type" value="Genomic_DNA"/>
</dbReference>
<comment type="caution">
    <text evidence="5">The sequence shown here is derived from an EMBL/GenBank/DDBJ whole genome shotgun (WGS) entry which is preliminary data.</text>
</comment>
<dbReference type="Gene3D" id="1.10.10.10">
    <property type="entry name" value="Winged helix-like DNA-binding domain superfamily/Winged helix DNA-binding domain"/>
    <property type="match status" value="1"/>
</dbReference>
<dbReference type="Gene3D" id="3.30.450.80">
    <property type="entry name" value="Transcription factor LuxR-like, autoinducer-binding domain"/>
    <property type="match status" value="1"/>
</dbReference>
<dbReference type="InterPro" id="IPR016032">
    <property type="entry name" value="Sig_transdc_resp-reg_C-effctor"/>
</dbReference>
<evidence type="ECO:0000256" key="2">
    <source>
        <dbReference type="ARBA" id="ARBA00023125"/>
    </source>
</evidence>
<proteinExistence type="predicted"/>
<dbReference type="InterPro" id="IPR036693">
    <property type="entry name" value="TF_LuxR_autoind-bd_dom_sf"/>
</dbReference>
<keyword evidence="2" id="KW-0238">DNA-binding</keyword>
<evidence type="ECO:0000256" key="3">
    <source>
        <dbReference type="ARBA" id="ARBA00023163"/>
    </source>
</evidence>
<dbReference type="SUPFAM" id="SSF75516">
    <property type="entry name" value="Pheromone-binding domain of LuxR-like quorum-sensing transcription factors"/>
    <property type="match status" value="1"/>
</dbReference>
<protein>
    <submittedName>
        <fullName evidence="5">LuxR family transcriptional regulator</fullName>
    </submittedName>
</protein>
<dbReference type="InterPro" id="IPR013249">
    <property type="entry name" value="RNA_pol_sigma70_r4_t2"/>
</dbReference>
<dbReference type="GO" id="GO:0003677">
    <property type="term" value="F:DNA binding"/>
    <property type="evidence" value="ECO:0007669"/>
    <property type="project" value="UniProtKB-KW"/>
</dbReference>
<dbReference type="Pfam" id="PF03472">
    <property type="entry name" value="Autoind_bind"/>
    <property type="match status" value="1"/>
</dbReference>
<name>A0AAJ4S4Q0_9SPHN</name>
<dbReference type="AlphaFoldDB" id="A0AAJ4S4Q0"/>
<evidence type="ECO:0000313" key="5">
    <source>
        <dbReference type="EMBL" id="RSV03034.1"/>
    </source>
</evidence>
<reference evidence="5 6" key="1">
    <citation type="submission" date="2018-07" db="EMBL/GenBank/DDBJ databases">
        <title>Genomic and Epidemiologic Investigation of an Indolent Hospital Outbreak.</title>
        <authorList>
            <person name="Johnson R.C."/>
            <person name="Deming C."/>
            <person name="Conlan S."/>
            <person name="Zellmer C.J."/>
            <person name="Michelin A.V."/>
            <person name="Lee-Lin S."/>
            <person name="Thomas P.J."/>
            <person name="Park M."/>
            <person name="Weingarten R.A."/>
            <person name="Less J."/>
            <person name="Dekker J.P."/>
            <person name="Frank K.M."/>
            <person name="Musser K.A."/>
            <person name="Mcquiston J.R."/>
            <person name="Henderson D.K."/>
            <person name="Lau A.F."/>
            <person name="Palmore T.N."/>
            <person name="Segre J.A."/>
        </authorList>
    </citation>
    <scope>NUCLEOTIDE SEQUENCE [LARGE SCALE GENOMIC DNA]</scope>
    <source>
        <strain evidence="5 6">SK-NIH.Env10_0317</strain>
    </source>
</reference>